<gene>
    <name evidence="1" type="ORF">SAMN05892877_117137</name>
</gene>
<dbReference type="OrthoDB" id="8115165at2"/>
<evidence type="ECO:0000313" key="2">
    <source>
        <dbReference type="Proteomes" id="UP000219167"/>
    </source>
</evidence>
<dbReference type="Proteomes" id="UP000219167">
    <property type="component" value="Unassembled WGS sequence"/>
</dbReference>
<dbReference type="RefSeq" id="WP_097142183.1">
    <property type="nucleotide sequence ID" value="NZ_OBQD01000017.1"/>
</dbReference>
<evidence type="ECO:0000313" key="1">
    <source>
        <dbReference type="EMBL" id="SOC45748.1"/>
    </source>
</evidence>
<dbReference type="EMBL" id="OBQD01000017">
    <property type="protein sequence ID" value="SOC45748.1"/>
    <property type="molecule type" value="Genomic_DNA"/>
</dbReference>
<proteinExistence type="predicted"/>
<organism evidence="1 2">
    <name type="scientific">Rhizobium subbaraonis</name>
    <dbReference type="NCBI Taxonomy" id="908946"/>
    <lineage>
        <taxon>Bacteria</taxon>
        <taxon>Pseudomonadati</taxon>
        <taxon>Pseudomonadota</taxon>
        <taxon>Alphaproteobacteria</taxon>
        <taxon>Hyphomicrobiales</taxon>
        <taxon>Rhizobiaceae</taxon>
        <taxon>Rhizobium/Agrobacterium group</taxon>
        <taxon>Rhizobium</taxon>
    </lineage>
</organism>
<accession>A0A285UWM9</accession>
<dbReference type="AlphaFoldDB" id="A0A285UWM9"/>
<keyword evidence="2" id="KW-1185">Reference proteome</keyword>
<name>A0A285UWM9_9HYPH</name>
<reference evidence="1 2" key="1">
    <citation type="submission" date="2017-08" db="EMBL/GenBank/DDBJ databases">
        <authorList>
            <person name="de Groot N.N."/>
        </authorList>
    </citation>
    <scope>NUCLEOTIDE SEQUENCE [LARGE SCALE GENOMIC DNA]</scope>
    <source>
        <strain evidence="1 2">JC85</strain>
    </source>
</reference>
<protein>
    <submittedName>
        <fullName evidence="1">Uncharacterized protein</fullName>
    </submittedName>
</protein>
<sequence length="148" mass="16909">MIDQRVYSICEEYGIEVIDGRAYPDIKQTRAVATMDRILRNRGEDHFRMVMSTLAETENNQGSLDEYLFWAVSDLVEACHGIIEAEPTKWLEVFDATPVGQLQYIARDLSGITHQRHALAGMLYERVVKAFGPSATQPDLFEERRRSA</sequence>